<dbReference type="Proteomes" id="UP001159427">
    <property type="component" value="Unassembled WGS sequence"/>
</dbReference>
<name>A0ABN8QF14_9CNID</name>
<comment type="caution">
    <text evidence="2">The sequence shown here is derived from an EMBL/GenBank/DDBJ whole genome shotgun (WGS) entry which is preliminary data.</text>
</comment>
<feature type="non-terminal residue" evidence="2">
    <location>
        <position position="1"/>
    </location>
</feature>
<gene>
    <name evidence="2" type="ORF">PEVE_00004271</name>
</gene>
<protein>
    <submittedName>
        <fullName evidence="2">Uncharacterized protein</fullName>
    </submittedName>
</protein>
<organism evidence="2 3">
    <name type="scientific">Porites evermanni</name>
    <dbReference type="NCBI Taxonomy" id="104178"/>
    <lineage>
        <taxon>Eukaryota</taxon>
        <taxon>Metazoa</taxon>
        <taxon>Cnidaria</taxon>
        <taxon>Anthozoa</taxon>
        <taxon>Hexacorallia</taxon>
        <taxon>Scleractinia</taxon>
        <taxon>Fungiina</taxon>
        <taxon>Poritidae</taxon>
        <taxon>Porites</taxon>
    </lineage>
</organism>
<evidence type="ECO:0000313" key="2">
    <source>
        <dbReference type="EMBL" id="CAH3162428.1"/>
    </source>
</evidence>
<sequence length="321" mass="36577">DTESYQLNLKWCELQSLMLNGERLTWTNNLESLKNFVENGLKLQGKWSSPGGNVKQFKSSNNNLVINWYNKKQLTLCFQGRDGPSLKDKLVKFIQNKQGTEADTPVSYASTTEQEIPPSQEANGICSNRLASAADAELENSIQERSNSVISADIEGLKLDLLILQKKVEANTSLLSTKCKLQETAFSAELLDYKERYEKVLSTLSKKDNEIEVLEEKCFSYESQVLSLQQENDSLKLAMKIIMQERSEGECRQQKICDCWSQVGTLGKSVNDKHIQRPLAACNIVTQNRFEPLRSEVQFQVRNEDNYTANNEESRQQQQQQ</sequence>
<reference evidence="2 3" key="1">
    <citation type="submission" date="2022-05" db="EMBL/GenBank/DDBJ databases">
        <authorList>
            <consortium name="Genoscope - CEA"/>
            <person name="William W."/>
        </authorList>
    </citation>
    <scope>NUCLEOTIDE SEQUENCE [LARGE SCALE GENOMIC DNA]</scope>
</reference>
<proteinExistence type="predicted"/>
<feature type="coiled-coil region" evidence="1">
    <location>
        <begin position="197"/>
        <end position="231"/>
    </location>
</feature>
<dbReference type="EMBL" id="CALNXI010001263">
    <property type="protein sequence ID" value="CAH3162428.1"/>
    <property type="molecule type" value="Genomic_DNA"/>
</dbReference>
<accession>A0ABN8QF14</accession>
<keyword evidence="1" id="KW-0175">Coiled coil</keyword>
<evidence type="ECO:0000313" key="3">
    <source>
        <dbReference type="Proteomes" id="UP001159427"/>
    </source>
</evidence>
<keyword evidence="3" id="KW-1185">Reference proteome</keyword>
<feature type="non-terminal residue" evidence="2">
    <location>
        <position position="321"/>
    </location>
</feature>
<evidence type="ECO:0000256" key="1">
    <source>
        <dbReference type="SAM" id="Coils"/>
    </source>
</evidence>